<dbReference type="InterPro" id="IPR006059">
    <property type="entry name" value="SBP"/>
</dbReference>
<proteinExistence type="predicted"/>
<dbReference type="SUPFAM" id="SSF53850">
    <property type="entry name" value="Periplasmic binding protein-like II"/>
    <property type="match status" value="1"/>
</dbReference>
<dbReference type="EMBL" id="CP091430">
    <property type="protein sequence ID" value="UVI28307.1"/>
    <property type="molecule type" value="Genomic_DNA"/>
</dbReference>
<keyword evidence="2" id="KW-1185">Reference proteome</keyword>
<evidence type="ECO:0000313" key="2">
    <source>
        <dbReference type="Proteomes" id="UP001057877"/>
    </source>
</evidence>
<evidence type="ECO:0000313" key="1">
    <source>
        <dbReference type="EMBL" id="UVI28307.1"/>
    </source>
</evidence>
<protein>
    <submittedName>
        <fullName evidence="1">Extracellular solute-binding protein</fullName>
    </submittedName>
</protein>
<dbReference type="Proteomes" id="UP001057877">
    <property type="component" value="Chromosome"/>
</dbReference>
<dbReference type="PANTHER" id="PTHR43649:SF27">
    <property type="entry name" value="EXTRACELLULAR SOLUTE-BINDING PROTEIN FAMILY 1"/>
    <property type="match status" value="1"/>
</dbReference>
<dbReference type="RefSeq" id="WP_258384395.1">
    <property type="nucleotide sequence ID" value="NZ_CP091430.1"/>
</dbReference>
<dbReference type="InterPro" id="IPR050490">
    <property type="entry name" value="Bact_solute-bd_prot1"/>
</dbReference>
<gene>
    <name evidence="1" type="ORF">L1F29_23030</name>
</gene>
<dbReference type="PANTHER" id="PTHR43649">
    <property type="entry name" value="ARABINOSE-BINDING PROTEIN-RELATED"/>
    <property type="match status" value="1"/>
</dbReference>
<organism evidence="1 2">
    <name type="scientific">Paenibacillus spongiae</name>
    <dbReference type="NCBI Taxonomy" id="2909671"/>
    <lineage>
        <taxon>Bacteria</taxon>
        <taxon>Bacillati</taxon>
        <taxon>Bacillota</taxon>
        <taxon>Bacilli</taxon>
        <taxon>Bacillales</taxon>
        <taxon>Paenibacillaceae</taxon>
        <taxon>Paenibacillus</taxon>
    </lineage>
</organism>
<reference evidence="1" key="1">
    <citation type="submission" date="2022-01" db="EMBL/GenBank/DDBJ databases">
        <title>Paenibacillus spongiae sp. nov., isolated from marine sponge.</title>
        <authorList>
            <person name="Li Z."/>
            <person name="Zhang M."/>
        </authorList>
    </citation>
    <scope>NUCLEOTIDE SEQUENCE</scope>
    <source>
        <strain evidence="1">PHS-Z3</strain>
    </source>
</reference>
<sequence length="983" mass="111004">MRRPIYLIIGISLVVIAAVSVSLSRSGSSGLQAVMAGNTQIDTAQLADRGDSYKKGSYDEYLSKFRSSVERPNLDFIIEGESYTNSRDMAVSVVDHQDGGDGKAIMTEESGTVEWEIDVTQEGLYNLQLKLLTPEGKESDVERELRIDGELPFSEARSLIFNRIWKNETNEFIRDDRNNDLIPNQVEVPMWQEVRLKDATGYYTEPYLFYFTKGKHTLSLTSVKEPLMIDYIKLTNKEAMPTYDQLAAIYKEKGYQAVKNVSIKIQGEHTANKSSATLLPYNDRSSPAIEPYHVSKLRNNAMGGWGWRMPGQWIEWEIEAPEDGLYQIAFKNRQNYLQGGYALRSLSIDGQIPFQEAGTLPFAYSPDWQMGVVSKSADEPYLFHLTKGKHTVRLETTLGDMAPIIRSVESSILQLNAMYRQIISFTGTVPDTFRDYQLDKRIPHMSELFRKESDLLYQVAKLIDGSGEGSDRSAVLKSLAYQLNDMADRPDTVPSRIDRFKTNVGGLGDWLNSFKEQPLAIDYLIVGSPGAKLPNPDASTWGSVKASMQSFLASFTEKYDEFTDGDGDGEIITVWMTTARDQAQVLKRLVDDTFTAETGIRVNLKLVSSDVVLSATIAGQGPDVALQMGNDLPVNYATRNAVQDLSAFPDFDAVRKQFHESAMVPYEYNGKYYALPEQQTFPMLFYRKDILEDELKLKVPQTWDDVHELIPALQKHNLNMGLPQRPLDMTGNEIATTNVAALPPSPSMVMLLYQNDGQLYSKDGMTSQLDGETAIQVFKRWTDMYVNYKLPIALDFANRFRTGEMPIGIADYTMYNKLSVFAPEIKGLWEFAAVPGTMTASGEIRRDVGSGGSSAVMLKHAKNKEAAWTFMKWWTGKDTQLAFGRQMEIRLGTSARYPTANLEAMSLLPWPAKDYQQLKLQQEWVHGIPEVPGGYMTGRHIDNAFRRVVVQGDDPRESMDNYVRYINEEITLKRKEFKLPYKE</sequence>
<accession>A0ABY5S342</accession>
<dbReference type="Pfam" id="PF01547">
    <property type="entry name" value="SBP_bac_1"/>
    <property type="match status" value="1"/>
</dbReference>
<name>A0ABY5S342_9BACL</name>
<dbReference type="Gene3D" id="3.40.190.10">
    <property type="entry name" value="Periplasmic binding protein-like II"/>
    <property type="match status" value="1"/>
</dbReference>
<dbReference type="CDD" id="cd14489">
    <property type="entry name" value="CBM_SBP_bac_1_like"/>
    <property type="match status" value="1"/>
</dbReference>
<dbReference type="Gene3D" id="2.60.120.260">
    <property type="entry name" value="Galactose-binding domain-like"/>
    <property type="match status" value="2"/>
</dbReference>